<dbReference type="EMBL" id="MRZV01000360">
    <property type="protein sequence ID" value="PIK51696.1"/>
    <property type="molecule type" value="Genomic_DNA"/>
</dbReference>
<comment type="caution">
    <text evidence="2">The sequence shown here is derived from an EMBL/GenBank/DDBJ whole genome shotgun (WGS) entry which is preliminary data.</text>
</comment>
<gene>
    <name evidence="2" type="ORF">BSL78_11416</name>
</gene>
<sequence>MAGPNVPSKPIETVQIIHAEVDLESVIRKLAIALETHLKLPGKADFDTDKEYKASHIIDQLKGVIDQRTYSVFYITDALLKLFKEDRKLQGTLKDLLKKNAKLGGGSGKPIAILWAVISDINLVKATLNIKYKNLSESFAHGVSMGAFAPTDMGNLVEAVQKIWLGDAATLPSAFPDPEPVDVPHRAALHRHRKDLGVVNELPFPGLSIVYFGTGQLEIVTQLATRLMIYMREEASPHYFTFFKSDKGDSVKKIMMQMKGLSSGHFRVVLILSKELLELLKESGELDEFGRICARTSGMKPPQVTFLTERILLEDVQGYSRSLGVTITERCFLDIDPEKLDELAFNLKQIFDDGRRAEPVEDEDLSWRETKKEHINDKRRVVISSGESIVMPDDCHALGPSLTSIINRPLADPRPIDAIDDGDSPRSVPAGHFSVGDSACGATDMEQRSGSDTMNFSGYYEEQEKTTKTDPCPSDGGKTHSENGCAVALSKIESSLVNLSLDAPGSAKGVADKPHLLKSKSNSVSFADSRTLHQLPTKQQESMSKKGGSLHSKETATSSNAPPNYDGDAMAIKPNQVPPHTHGFHQNHQGAHKHPPLDHLQGRNEVQPNHKTTFQPSCG</sequence>
<name>A0A2G8KUK6_STIJA</name>
<proteinExistence type="predicted"/>
<dbReference type="Proteomes" id="UP000230750">
    <property type="component" value="Unassembled WGS sequence"/>
</dbReference>
<evidence type="ECO:0000313" key="2">
    <source>
        <dbReference type="EMBL" id="PIK51696.1"/>
    </source>
</evidence>
<protein>
    <submittedName>
        <fullName evidence="2">Uncharacterized protein</fullName>
    </submittedName>
</protein>
<dbReference type="OrthoDB" id="10674579at2759"/>
<feature type="compositionally biased region" description="Polar residues" evidence="1">
    <location>
        <begin position="522"/>
        <end position="542"/>
    </location>
</feature>
<feature type="compositionally biased region" description="Basic residues" evidence="1">
    <location>
        <begin position="582"/>
        <end position="594"/>
    </location>
</feature>
<feature type="compositionally biased region" description="Polar residues" evidence="1">
    <location>
        <begin position="604"/>
        <end position="619"/>
    </location>
</feature>
<evidence type="ECO:0000256" key="1">
    <source>
        <dbReference type="SAM" id="MobiDB-lite"/>
    </source>
</evidence>
<keyword evidence="3" id="KW-1185">Reference proteome</keyword>
<feature type="region of interest" description="Disordered" evidence="1">
    <location>
        <begin position="522"/>
        <end position="619"/>
    </location>
</feature>
<feature type="region of interest" description="Disordered" evidence="1">
    <location>
        <begin position="406"/>
        <end position="481"/>
    </location>
</feature>
<organism evidence="2 3">
    <name type="scientific">Stichopus japonicus</name>
    <name type="common">Sea cucumber</name>
    <dbReference type="NCBI Taxonomy" id="307972"/>
    <lineage>
        <taxon>Eukaryota</taxon>
        <taxon>Metazoa</taxon>
        <taxon>Echinodermata</taxon>
        <taxon>Eleutherozoa</taxon>
        <taxon>Echinozoa</taxon>
        <taxon>Holothuroidea</taxon>
        <taxon>Aspidochirotacea</taxon>
        <taxon>Aspidochirotida</taxon>
        <taxon>Stichopodidae</taxon>
        <taxon>Apostichopus</taxon>
    </lineage>
</organism>
<evidence type="ECO:0000313" key="3">
    <source>
        <dbReference type="Proteomes" id="UP000230750"/>
    </source>
</evidence>
<reference evidence="2 3" key="1">
    <citation type="journal article" date="2017" name="PLoS Biol.">
        <title>The sea cucumber genome provides insights into morphological evolution and visceral regeneration.</title>
        <authorList>
            <person name="Zhang X."/>
            <person name="Sun L."/>
            <person name="Yuan J."/>
            <person name="Sun Y."/>
            <person name="Gao Y."/>
            <person name="Zhang L."/>
            <person name="Li S."/>
            <person name="Dai H."/>
            <person name="Hamel J.F."/>
            <person name="Liu C."/>
            <person name="Yu Y."/>
            <person name="Liu S."/>
            <person name="Lin W."/>
            <person name="Guo K."/>
            <person name="Jin S."/>
            <person name="Xu P."/>
            <person name="Storey K.B."/>
            <person name="Huan P."/>
            <person name="Zhang T."/>
            <person name="Zhou Y."/>
            <person name="Zhang J."/>
            <person name="Lin C."/>
            <person name="Li X."/>
            <person name="Xing L."/>
            <person name="Huo D."/>
            <person name="Sun M."/>
            <person name="Wang L."/>
            <person name="Mercier A."/>
            <person name="Li F."/>
            <person name="Yang H."/>
            <person name="Xiang J."/>
        </authorList>
    </citation>
    <scope>NUCLEOTIDE SEQUENCE [LARGE SCALE GENOMIC DNA]</scope>
    <source>
        <strain evidence="2">Shaxun</strain>
        <tissue evidence="2">Muscle</tissue>
    </source>
</reference>
<dbReference type="AlphaFoldDB" id="A0A2G8KUK6"/>
<accession>A0A2G8KUK6</accession>